<evidence type="ECO:0000256" key="1">
    <source>
        <dbReference type="ARBA" id="ARBA00004443"/>
    </source>
</evidence>
<evidence type="ECO:0000256" key="9">
    <source>
        <dbReference type="ARBA" id="ARBA00023128"/>
    </source>
</evidence>
<keyword evidence="6" id="KW-0999">Mitochondrion inner membrane</keyword>
<evidence type="ECO:0000256" key="3">
    <source>
        <dbReference type="ARBA" id="ARBA00018684"/>
    </source>
</evidence>
<dbReference type="AlphaFoldDB" id="A0ABD3MV01"/>
<evidence type="ECO:0000256" key="2">
    <source>
        <dbReference type="ARBA" id="ARBA00009508"/>
    </source>
</evidence>
<dbReference type="PANTHER" id="PTHR12868">
    <property type="entry name" value="NADH-UBIQUINONE OXIDOREDUCTASE B22 SUBUNIT"/>
    <property type="match status" value="1"/>
</dbReference>
<keyword evidence="15" id="KW-1185">Reference proteome</keyword>
<keyword evidence="10" id="KW-0472">Membrane</keyword>
<reference evidence="14 15" key="1">
    <citation type="submission" date="2024-10" db="EMBL/GenBank/DDBJ databases">
        <title>Updated reference genomes for cyclostephanoid diatoms.</title>
        <authorList>
            <person name="Roberts W.R."/>
            <person name="Alverson A.J."/>
        </authorList>
    </citation>
    <scope>NUCLEOTIDE SEQUENCE [LARGE SCALE GENOMIC DNA]</scope>
    <source>
        <strain evidence="14 15">AJA232-27</strain>
    </source>
</reference>
<proteinExistence type="inferred from homology"/>
<evidence type="ECO:0000256" key="12">
    <source>
        <dbReference type="ARBA" id="ARBA00032528"/>
    </source>
</evidence>
<evidence type="ECO:0000256" key="6">
    <source>
        <dbReference type="ARBA" id="ARBA00022792"/>
    </source>
</evidence>
<dbReference type="CDD" id="cd20263">
    <property type="entry name" value="Complex1_LYR_NDUFB9_LYRM3"/>
    <property type="match status" value="1"/>
</dbReference>
<comment type="caution">
    <text evidence="14">The sequence shown here is derived from an EMBL/GenBank/DDBJ whole genome shotgun (WGS) entry which is preliminary data.</text>
</comment>
<dbReference type="PANTHER" id="PTHR12868:SF0">
    <property type="entry name" value="NADH DEHYDROGENASE [UBIQUINONE] 1 BETA SUBCOMPLEX SUBUNIT 9"/>
    <property type="match status" value="1"/>
</dbReference>
<evidence type="ECO:0000256" key="8">
    <source>
        <dbReference type="ARBA" id="ARBA00022990"/>
    </source>
</evidence>
<evidence type="ECO:0000313" key="15">
    <source>
        <dbReference type="Proteomes" id="UP001530293"/>
    </source>
</evidence>
<keyword evidence="8" id="KW-0007">Acetylation</keyword>
<dbReference type="EMBL" id="JALLBG020000078">
    <property type="protein sequence ID" value="KAL3767039.1"/>
    <property type="molecule type" value="Genomic_DNA"/>
</dbReference>
<sequence>MDHGLHPLQPSSLVHCRIETNPLLTPTLAPPPYTLVGFIEKDSMTNKQTQVAGRTTPAKADDGKVPAKTPRSRSAVRVGVGSALVGNKSSRSSHHQQQQLAHAESRGKYLSDILMVWVLVWPPSRRSRWHGDVSTAVAARLYRKALKTLSSWVVDRNIFIEEVTELRARFDKNRGCDAAKAVRLLREGKAAELFEYTHPDPYCVPYMPGGSLFMRNPPPPLEICFPDGNYPHDAPRYTLNPDMTVCKTETGKSAVGGVLVDFGKKNME</sequence>
<evidence type="ECO:0000256" key="5">
    <source>
        <dbReference type="ARBA" id="ARBA00022660"/>
    </source>
</evidence>
<dbReference type="Proteomes" id="UP001530293">
    <property type="component" value="Unassembled WGS sequence"/>
</dbReference>
<keyword evidence="4" id="KW-0813">Transport</keyword>
<evidence type="ECO:0000256" key="10">
    <source>
        <dbReference type="ARBA" id="ARBA00023136"/>
    </source>
</evidence>
<evidence type="ECO:0000256" key="11">
    <source>
        <dbReference type="ARBA" id="ARBA00030192"/>
    </source>
</evidence>
<evidence type="ECO:0000256" key="7">
    <source>
        <dbReference type="ARBA" id="ARBA00022982"/>
    </source>
</evidence>
<keyword evidence="5" id="KW-0679">Respiratory chain</keyword>
<evidence type="ECO:0000256" key="13">
    <source>
        <dbReference type="SAM" id="MobiDB-lite"/>
    </source>
</evidence>
<protein>
    <recommendedName>
        <fullName evidence="3">NADH dehydrogenase [ubiquinone] 1 beta subcomplex subunit 9</fullName>
    </recommendedName>
    <alternativeName>
        <fullName evidence="11">Complex I-B22</fullName>
    </alternativeName>
    <alternativeName>
        <fullName evidence="12">NADH-ubiquinone oxidoreductase B22 subunit</fullName>
    </alternativeName>
</protein>
<dbReference type="InterPro" id="IPR045292">
    <property type="entry name" value="Complex1_LYR_NDUFB9_LYRM3"/>
</dbReference>
<keyword evidence="9" id="KW-0496">Mitochondrion</keyword>
<evidence type="ECO:0000313" key="14">
    <source>
        <dbReference type="EMBL" id="KAL3767039.1"/>
    </source>
</evidence>
<accession>A0ABD3MV01</accession>
<dbReference type="InterPro" id="IPR033034">
    <property type="entry name" value="NDUFB9"/>
</dbReference>
<name>A0ABD3MV01_9STRA</name>
<comment type="similarity">
    <text evidence="2">Belongs to the complex I LYR family.</text>
</comment>
<organism evidence="14 15">
    <name type="scientific">Discostella pseudostelligera</name>
    <dbReference type="NCBI Taxonomy" id="259834"/>
    <lineage>
        <taxon>Eukaryota</taxon>
        <taxon>Sar</taxon>
        <taxon>Stramenopiles</taxon>
        <taxon>Ochrophyta</taxon>
        <taxon>Bacillariophyta</taxon>
        <taxon>Coscinodiscophyceae</taxon>
        <taxon>Thalassiosirophycidae</taxon>
        <taxon>Stephanodiscales</taxon>
        <taxon>Stephanodiscaceae</taxon>
        <taxon>Discostella</taxon>
    </lineage>
</organism>
<keyword evidence="7" id="KW-0249">Electron transport</keyword>
<evidence type="ECO:0000256" key="4">
    <source>
        <dbReference type="ARBA" id="ARBA00022448"/>
    </source>
</evidence>
<comment type="subcellular location">
    <subcellularLocation>
        <location evidence="1">Mitochondrion inner membrane</location>
        <topology evidence="1">Peripheral membrane protein</topology>
        <orientation evidence="1">Matrix side</orientation>
    </subcellularLocation>
</comment>
<dbReference type="GO" id="GO:0005743">
    <property type="term" value="C:mitochondrial inner membrane"/>
    <property type="evidence" value="ECO:0007669"/>
    <property type="project" value="UniProtKB-SubCell"/>
</dbReference>
<feature type="region of interest" description="Disordered" evidence="13">
    <location>
        <begin position="46"/>
        <end position="77"/>
    </location>
</feature>
<gene>
    <name evidence="14" type="ORF">ACHAWU_004537</name>
</gene>